<evidence type="ECO:0000256" key="1">
    <source>
        <dbReference type="ARBA" id="ARBA00006484"/>
    </source>
</evidence>
<sequence>MSEQKSEQKVALVTGGNRGIGFEICRQLLDAGCTVILGSRVPVRGKEAVAELKNAGYTTIRHMHLDMNDPETFIVTRDEIEKDYGRLDILVNNAAISIDGKRKIDTVPVSVIRDTFEANFFNLIELTQLLLPLLRKSPAGSIVNQSSILGSLTYHSMPDSPIKDAKAFAYNASKTALNAFTVHLADLLKDTAIKVNSAHPGNVRSDMNPEGELSVEEGAKTAVELALFADDDPTGGYFYREHILPW</sequence>
<evidence type="ECO:0000256" key="3">
    <source>
        <dbReference type="ARBA" id="ARBA00023002"/>
    </source>
</evidence>
<dbReference type="GO" id="GO:0016491">
    <property type="term" value="F:oxidoreductase activity"/>
    <property type="evidence" value="ECO:0007669"/>
    <property type="project" value="UniProtKB-KW"/>
</dbReference>
<evidence type="ECO:0000313" key="5">
    <source>
        <dbReference type="EMBL" id="WAW10298.1"/>
    </source>
</evidence>
<gene>
    <name evidence="5" type="ORF">NB640_01120</name>
</gene>
<evidence type="ECO:0000256" key="4">
    <source>
        <dbReference type="RuleBase" id="RU000363"/>
    </source>
</evidence>
<dbReference type="Proteomes" id="UP001156215">
    <property type="component" value="Chromosome"/>
</dbReference>
<evidence type="ECO:0000256" key="2">
    <source>
        <dbReference type="ARBA" id="ARBA00022857"/>
    </source>
</evidence>
<dbReference type="SUPFAM" id="SSF51735">
    <property type="entry name" value="NAD(P)-binding Rossmann-fold domains"/>
    <property type="match status" value="1"/>
</dbReference>
<dbReference type="PANTHER" id="PTHR43490:SF99">
    <property type="entry name" value="SHORT-CHAIN DEHYDROGENASE_REDUCTASE"/>
    <property type="match status" value="1"/>
</dbReference>
<keyword evidence="3" id="KW-0560">Oxidoreductase</keyword>
<protein>
    <submittedName>
        <fullName evidence="5">SDR family NAD(P)-dependent oxidoreductase</fullName>
    </submittedName>
</protein>
<dbReference type="AlphaFoldDB" id="A0A9E9M0J3"/>
<keyword evidence="6" id="KW-1185">Reference proteome</keyword>
<dbReference type="PRINTS" id="PR00081">
    <property type="entry name" value="GDHRDH"/>
</dbReference>
<accession>A0A9E9M0J3</accession>
<organism evidence="5 6">
    <name type="scientific">Oxalobacter vibrioformis</name>
    <dbReference type="NCBI Taxonomy" id="933080"/>
    <lineage>
        <taxon>Bacteria</taxon>
        <taxon>Pseudomonadati</taxon>
        <taxon>Pseudomonadota</taxon>
        <taxon>Betaproteobacteria</taxon>
        <taxon>Burkholderiales</taxon>
        <taxon>Oxalobacteraceae</taxon>
        <taxon>Oxalobacter</taxon>
    </lineage>
</organism>
<evidence type="ECO:0000313" key="6">
    <source>
        <dbReference type="Proteomes" id="UP001156215"/>
    </source>
</evidence>
<name>A0A9E9M0J3_9BURK</name>
<dbReference type="KEGG" id="ovb:NB640_01120"/>
<dbReference type="PANTHER" id="PTHR43490">
    <property type="entry name" value="(+)-NEOMENTHOL DEHYDROGENASE"/>
    <property type="match status" value="1"/>
</dbReference>
<keyword evidence="2" id="KW-0521">NADP</keyword>
<comment type="similarity">
    <text evidence="1 4">Belongs to the short-chain dehydrogenases/reductases (SDR) family.</text>
</comment>
<dbReference type="InterPro" id="IPR002347">
    <property type="entry name" value="SDR_fam"/>
</dbReference>
<proteinExistence type="inferred from homology"/>
<dbReference type="InterPro" id="IPR036291">
    <property type="entry name" value="NAD(P)-bd_dom_sf"/>
</dbReference>
<dbReference type="RefSeq" id="WP_269309308.1">
    <property type="nucleotide sequence ID" value="NZ_CP098242.1"/>
</dbReference>
<dbReference type="Pfam" id="PF00106">
    <property type="entry name" value="adh_short"/>
    <property type="match status" value="1"/>
</dbReference>
<dbReference type="EMBL" id="CP098242">
    <property type="protein sequence ID" value="WAW10298.1"/>
    <property type="molecule type" value="Genomic_DNA"/>
</dbReference>
<reference evidence="5" key="1">
    <citation type="journal article" date="2022" name="Front. Microbiol.">
        <title>New perspectives on an old grouping: The genomic and phenotypic variability of Oxalobacter formigenes and the implications for calcium oxalate stone prevention.</title>
        <authorList>
            <person name="Chmiel J.A."/>
            <person name="Carr C."/>
            <person name="Stuivenberg G.A."/>
            <person name="Venema R."/>
            <person name="Chanyi R.M."/>
            <person name="Al K.F."/>
            <person name="Giguere D."/>
            <person name="Say H."/>
            <person name="Akouris P.P."/>
            <person name="Dominguez Romero S.A."/>
            <person name="Kwong A."/>
            <person name="Tai V."/>
            <person name="Koval S.F."/>
            <person name="Razvi H."/>
            <person name="Bjazevic J."/>
            <person name="Burton J.P."/>
        </authorList>
    </citation>
    <scope>NUCLEOTIDE SEQUENCE</scope>
    <source>
        <strain evidence="5">WoOx3</strain>
    </source>
</reference>
<dbReference type="Gene3D" id="3.40.50.720">
    <property type="entry name" value="NAD(P)-binding Rossmann-like Domain"/>
    <property type="match status" value="1"/>
</dbReference>
<dbReference type="PRINTS" id="PR00080">
    <property type="entry name" value="SDRFAMILY"/>
</dbReference>